<feature type="compositionally biased region" description="Basic and acidic residues" evidence="1">
    <location>
        <begin position="22"/>
        <end position="43"/>
    </location>
</feature>
<name>A0ABP9SRS0_9ACTN</name>
<accession>A0ABP9SRS0</accession>
<evidence type="ECO:0000256" key="1">
    <source>
        <dbReference type="SAM" id="MobiDB-lite"/>
    </source>
</evidence>
<comment type="caution">
    <text evidence="2">The sequence shown here is derived from an EMBL/GenBank/DDBJ whole genome shotgun (WGS) entry which is preliminary data.</text>
</comment>
<feature type="region of interest" description="Disordered" evidence="1">
    <location>
        <begin position="1"/>
        <end position="69"/>
    </location>
</feature>
<proteinExistence type="predicted"/>
<sequence>MVGGQRRGAGGGAEGQNGRHAGGADKGKTAEPHVRNSLRQDRGARRRTRAAPPRYSKTDSKLSTVLPII</sequence>
<organism evidence="2 3">
    <name type="scientific">Rugosimonospora acidiphila</name>
    <dbReference type="NCBI Taxonomy" id="556531"/>
    <lineage>
        <taxon>Bacteria</taxon>
        <taxon>Bacillati</taxon>
        <taxon>Actinomycetota</taxon>
        <taxon>Actinomycetes</taxon>
        <taxon>Micromonosporales</taxon>
        <taxon>Micromonosporaceae</taxon>
        <taxon>Rugosimonospora</taxon>
    </lineage>
</organism>
<gene>
    <name evidence="2" type="ORF">GCM10023322_77130</name>
</gene>
<keyword evidence="3" id="KW-1185">Reference proteome</keyword>
<evidence type="ECO:0000313" key="2">
    <source>
        <dbReference type="EMBL" id="GAA5200067.1"/>
    </source>
</evidence>
<feature type="compositionally biased region" description="Gly residues" evidence="1">
    <location>
        <begin position="1"/>
        <end position="15"/>
    </location>
</feature>
<dbReference type="Proteomes" id="UP001501570">
    <property type="component" value="Unassembled WGS sequence"/>
</dbReference>
<evidence type="ECO:0000313" key="3">
    <source>
        <dbReference type="Proteomes" id="UP001501570"/>
    </source>
</evidence>
<reference evidence="3" key="1">
    <citation type="journal article" date="2019" name="Int. J. Syst. Evol. Microbiol.">
        <title>The Global Catalogue of Microorganisms (GCM) 10K type strain sequencing project: providing services to taxonomists for standard genome sequencing and annotation.</title>
        <authorList>
            <consortium name="The Broad Institute Genomics Platform"/>
            <consortium name="The Broad Institute Genome Sequencing Center for Infectious Disease"/>
            <person name="Wu L."/>
            <person name="Ma J."/>
        </authorList>
    </citation>
    <scope>NUCLEOTIDE SEQUENCE [LARGE SCALE GENOMIC DNA]</scope>
    <source>
        <strain evidence="3">JCM 18304</strain>
    </source>
</reference>
<dbReference type="EMBL" id="BAABJQ010000041">
    <property type="protein sequence ID" value="GAA5200067.1"/>
    <property type="molecule type" value="Genomic_DNA"/>
</dbReference>
<protein>
    <submittedName>
        <fullName evidence="2">Uncharacterized protein</fullName>
    </submittedName>
</protein>